<dbReference type="Proteomes" id="UP000016666">
    <property type="component" value="Chromosome 1"/>
</dbReference>
<dbReference type="FunFam" id="1.20.960.30:FF:000001">
    <property type="entry name" value="F-box-like/WD repeat-containing protein TBL1XR1"/>
    <property type="match status" value="1"/>
</dbReference>
<name>A0A493T1M4_ANAPP</name>
<dbReference type="InterPro" id="IPR006594">
    <property type="entry name" value="LisH"/>
</dbReference>
<dbReference type="GO" id="GO:0006357">
    <property type="term" value="P:regulation of transcription by RNA polymerase II"/>
    <property type="evidence" value="ECO:0007669"/>
    <property type="project" value="TreeGrafter"/>
</dbReference>
<sequence length="203" mass="21782">MSITSDEVNFLVYRYLQESGFSHSAFTFGIESHISQSNINGTLVPPAALISILQKGLQYVEAEISINEDGTVFDGRPIESLSLIDAVMPDVVQTRQQAFREKLAQQQASAAAAAAATAATAGATTTAVSQQNTPKNGEATVNGEENGAHAINNHSKPMEIDGDVEIPPNKATVLRGHESEVFICAWNPVSDLLASGDTWWRLR</sequence>
<evidence type="ECO:0000313" key="7">
    <source>
        <dbReference type="Proteomes" id="UP000016666"/>
    </source>
</evidence>
<dbReference type="PROSITE" id="PS50896">
    <property type="entry name" value="LISH"/>
    <property type="match status" value="1"/>
</dbReference>
<dbReference type="SMART" id="SM00667">
    <property type="entry name" value="LisH"/>
    <property type="match status" value="1"/>
</dbReference>
<proteinExistence type="inferred from homology"/>
<dbReference type="AlphaFoldDB" id="A0A493T1M4"/>
<protein>
    <submittedName>
        <fullName evidence="6">Uncharacterized protein</fullName>
    </submittedName>
</protein>
<dbReference type="InterPro" id="IPR045183">
    <property type="entry name" value="Ebi-like"/>
</dbReference>
<keyword evidence="3" id="KW-0677">Repeat</keyword>
<keyword evidence="2" id="KW-0853">WD repeat</keyword>
<reference evidence="6" key="2">
    <citation type="submission" date="2025-08" db="UniProtKB">
        <authorList>
            <consortium name="Ensembl"/>
        </authorList>
    </citation>
    <scope>IDENTIFICATION</scope>
</reference>
<evidence type="ECO:0000256" key="5">
    <source>
        <dbReference type="ARBA" id="ARBA00025741"/>
    </source>
</evidence>
<organism evidence="6 7">
    <name type="scientific">Anas platyrhynchos platyrhynchos</name>
    <name type="common">Northern mallard</name>
    <dbReference type="NCBI Taxonomy" id="8840"/>
    <lineage>
        <taxon>Eukaryota</taxon>
        <taxon>Metazoa</taxon>
        <taxon>Chordata</taxon>
        <taxon>Craniata</taxon>
        <taxon>Vertebrata</taxon>
        <taxon>Euteleostomi</taxon>
        <taxon>Archelosauria</taxon>
        <taxon>Archosauria</taxon>
        <taxon>Dinosauria</taxon>
        <taxon>Saurischia</taxon>
        <taxon>Theropoda</taxon>
        <taxon>Coelurosauria</taxon>
        <taxon>Aves</taxon>
        <taxon>Neognathae</taxon>
        <taxon>Galloanserae</taxon>
        <taxon>Anseriformes</taxon>
        <taxon>Anatidae</taxon>
        <taxon>Anatinae</taxon>
        <taxon>Anas</taxon>
    </lineage>
</organism>
<comment type="subcellular location">
    <subcellularLocation>
        <location evidence="1">Nucleus</location>
    </subcellularLocation>
</comment>
<dbReference type="Ensembl" id="ENSAPLT00000037037.1">
    <property type="protein sequence ID" value="ENSAPLP00000019844.1"/>
    <property type="gene ID" value="ENSAPLG00000005235.2"/>
</dbReference>
<dbReference type="GO" id="GO:0000118">
    <property type="term" value="C:histone deacetylase complex"/>
    <property type="evidence" value="ECO:0007669"/>
    <property type="project" value="TreeGrafter"/>
</dbReference>
<dbReference type="PANTHER" id="PTHR22846">
    <property type="entry name" value="WD40 REPEAT PROTEIN"/>
    <property type="match status" value="1"/>
</dbReference>
<dbReference type="Pfam" id="PF08513">
    <property type="entry name" value="LisH"/>
    <property type="match status" value="1"/>
</dbReference>
<dbReference type="Gene3D" id="2.130.10.10">
    <property type="entry name" value="YVTN repeat-like/Quinoprotein amine dehydrogenase"/>
    <property type="match status" value="1"/>
</dbReference>
<keyword evidence="4" id="KW-0539">Nucleus</keyword>
<dbReference type="InterPro" id="IPR015943">
    <property type="entry name" value="WD40/YVTN_repeat-like_dom_sf"/>
</dbReference>
<accession>A0A493T1M4</accession>
<reference evidence="6 7" key="1">
    <citation type="submission" date="2017-10" db="EMBL/GenBank/DDBJ databases">
        <title>A new Pekin duck reference genome.</title>
        <authorList>
            <person name="Hou Z.-C."/>
            <person name="Zhou Z.-K."/>
            <person name="Zhu F."/>
            <person name="Hou S.-S."/>
        </authorList>
    </citation>
    <scope>NUCLEOTIDE SEQUENCE [LARGE SCALE GENOMIC DNA]</scope>
</reference>
<keyword evidence="7" id="KW-1185">Reference proteome</keyword>
<reference evidence="6" key="3">
    <citation type="submission" date="2025-09" db="UniProtKB">
        <authorList>
            <consortium name="Ensembl"/>
        </authorList>
    </citation>
    <scope>IDENTIFICATION</scope>
</reference>
<dbReference type="PANTHER" id="PTHR22846:SF52">
    <property type="entry name" value="F-BOX-LIKE_WD REPEAT-CONTAINING PROTEIN TBL1X"/>
    <property type="match status" value="1"/>
</dbReference>
<evidence type="ECO:0000313" key="6">
    <source>
        <dbReference type="Ensembl" id="ENSAPLP00000019844.1"/>
    </source>
</evidence>
<evidence type="ECO:0000256" key="2">
    <source>
        <dbReference type="ARBA" id="ARBA00022574"/>
    </source>
</evidence>
<evidence type="ECO:0000256" key="1">
    <source>
        <dbReference type="ARBA" id="ARBA00004123"/>
    </source>
</evidence>
<dbReference type="GeneTree" id="ENSGT00940000153421"/>
<dbReference type="Gene3D" id="1.20.960.30">
    <property type="match status" value="1"/>
</dbReference>
<evidence type="ECO:0000256" key="3">
    <source>
        <dbReference type="ARBA" id="ARBA00022737"/>
    </source>
</evidence>
<dbReference type="GO" id="GO:0003714">
    <property type="term" value="F:transcription corepressor activity"/>
    <property type="evidence" value="ECO:0007669"/>
    <property type="project" value="InterPro"/>
</dbReference>
<evidence type="ECO:0000256" key="4">
    <source>
        <dbReference type="ARBA" id="ARBA00023242"/>
    </source>
</evidence>
<comment type="similarity">
    <text evidence="5">Belongs to the WD repeat EBI family.</text>
</comment>